<reference evidence="1" key="1">
    <citation type="journal article" date="2020" name="Stud. Mycol.">
        <title>101 Dothideomycetes genomes: a test case for predicting lifestyles and emergence of pathogens.</title>
        <authorList>
            <person name="Haridas S."/>
            <person name="Albert R."/>
            <person name="Binder M."/>
            <person name="Bloem J."/>
            <person name="Labutti K."/>
            <person name="Salamov A."/>
            <person name="Andreopoulos B."/>
            <person name="Baker S."/>
            <person name="Barry K."/>
            <person name="Bills G."/>
            <person name="Bluhm B."/>
            <person name="Cannon C."/>
            <person name="Castanera R."/>
            <person name="Culley D."/>
            <person name="Daum C."/>
            <person name="Ezra D."/>
            <person name="Gonzalez J."/>
            <person name="Henrissat B."/>
            <person name="Kuo A."/>
            <person name="Liang C."/>
            <person name="Lipzen A."/>
            <person name="Lutzoni F."/>
            <person name="Magnuson J."/>
            <person name="Mondo S."/>
            <person name="Nolan M."/>
            <person name="Ohm R."/>
            <person name="Pangilinan J."/>
            <person name="Park H.-J."/>
            <person name="Ramirez L."/>
            <person name="Alfaro M."/>
            <person name="Sun H."/>
            <person name="Tritt A."/>
            <person name="Yoshinaga Y."/>
            <person name="Zwiers L.-H."/>
            <person name="Turgeon B."/>
            <person name="Goodwin S."/>
            <person name="Spatafora J."/>
            <person name="Crous P."/>
            <person name="Grigoriev I."/>
        </authorList>
    </citation>
    <scope>NUCLEOTIDE SEQUENCE</scope>
    <source>
        <strain evidence="1">CBS 161.51</strain>
    </source>
</reference>
<evidence type="ECO:0000313" key="1">
    <source>
        <dbReference type="EMBL" id="KAF1945266.1"/>
    </source>
</evidence>
<accession>A0A6A5T3F4</accession>
<proteinExistence type="predicted"/>
<organism evidence="1 2">
    <name type="scientific">Clathrospora elynae</name>
    <dbReference type="NCBI Taxonomy" id="706981"/>
    <lineage>
        <taxon>Eukaryota</taxon>
        <taxon>Fungi</taxon>
        <taxon>Dikarya</taxon>
        <taxon>Ascomycota</taxon>
        <taxon>Pezizomycotina</taxon>
        <taxon>Dothideomycetes</taxon>
        <taxon>Pleosporomycetidae</taxon>
        <taxon>Pleosporales</taxon>
        <taxon>Diademaceae</taxon>
        <taxon>Clathrospora</taxon>
    </lineage>
</organism>
<sequence>MSGCSLVAAGLPALIGSATPTFSYNPNQHTFAANDYFGVQVTYMSGTTTCYSGTRPTFTPVISNPYLLYTRTCAYVTQGAPATYTGIYCPDAKLWNWINAGAYTIDNYVNFNIFAVLCYLHGYTNKHRH</sequence>
<dbReference type="AlphaFoldDB" id="A0A6A5T3F4"/>
<dbReference type="OrthoDB" id="160645at2759"/>
<gene>
    <name evidence="1" type="ORF">EJ02DRAFT_419549</name>
</gene>
<protein>
    <submittedName>
        <fullName evidence="1">Uncharacterized protein</fullName>
    </submittedName>
</protein>
<dbReference type="EMBL" id="ML976010">
    <property type="protein sequence ID" value="KAF1945266.1"/>
    <property type="molecule type" value="Genomic_DNA"/>
</dbReference>
<name>A0A6A5T3F4_9PLEO</name>
<keyword evidence="2" id="KW-1185">Reference proteome</keyword>
<evidence type="ECO:0000313" key="2">
    <source>
        <dbReference type="Proteomes" id="UP000800038"/>
    </source>
</evidence>
<dbReference type="Proteomes" id="UP000800038">
    <property type="component" value="Unassembled WGS sequence"/>
</dbReference>